<dbReference type="AlphaFoldDB" id="F0X4V4"/>
<name>F0X4V4_CRYPV</name>
<sequence>MVERMENLVAGLQVHLICLTPLIQERDQK</sequence>
<dbReference type="EMBL" id="FX115522">
    <property type="protein sequence ID" value="BAJ77625.1"/>
    <property type="molecule type" value="mRNA"/>
</dbReference>
<reference evidence="1" key="1">
    <citation type="submission" date="2011-02" db="EMBL/GenBank/DDBJ databases">
        <title>Construction and analysis of full-length cDNA library of Cryptosporidium parvum.</title>
        <authorList>
            <person name="Yamagishi J."/>
            <person name="Wakaguri H."/>
            <person name="Sugano S."/>
            <person name="Kawano S."/>
            <person name="Fujisaki K."/>
            <person name="Sugimoto C."/>
            <person name="Watanabe J."/>
            <person name="Suzuki Y."/>
            <person name="Kimata I."/>
            <person name="Xuan X."/>
        </authorList>
    </citation>
    <scope>NUCLEOTIDE SEQUENCE</scope>
    <source>
        <strain evidence="1">HNJ-1</strain>
    </source>
</reference>
<protein>
    <submittedName>
        <fullName evidence="1">Uncharacterized protein</fullName>
    </submittedName>
</protein>
<proteinExistence type="evidence at transcript level"/>
<evidence type="ECO:0000313" key="1">
    <source>
        <dbReference type="EMBL" id="BAJ77625.1"/>
    </source>
</evidence>
<accession>F0X4V4</accession>
<organism evidence="1">
    <name type="scientific">Cryptosporidium parvum</name>
    <dbReference type="NCBI Taxonomy" id="5807"/>
    <lineage>
        <taxon>Eukaryota</taxon>
        <taxon>Sar</taxon>
        <taxon>Alveolata</taxon>
        <taxon>Apicomplexa</taxon>
        <taxon>Conoidasida</taxon>
        <taxon>Coccidia</taxon>
        <taxon>Eucoccidiorida</taxon>
        <taxon>Eimeriorina</taxon>
        <taxon>Cryptosporidiidae</taxon>
        <taxon>Cryptosporidium</taxon>
    </lineage>
</organism>